<accession>A0A381TPF1</accession>
<dbReference type="InterPro" id="IPR048502">
    <property type="entry name" value="NamZ_N"/>
</dbReference>
<dbReference type="EMBL" id="UINC01004937">
    <property type="protein sequence ID" value="SVA17930.1"/>
    <property type="molecule type" value="Genomic_DNA"/>
</dbReference>
<protein>
    <recommendedName>
        <fullName evidence="1">Peptidoglycan beta-N-acetylmuramidase NamZ N-terminal domain-containing protein</fullName>
    </recommendedName>
</protein>
<proteinExistence type="predicted"/>
<sequence>MLYLIIAIQPINCQQNKTGIHKLQSLYYQNRKTPLLEKLTVLNGIDVLLEKKLHFIQSRKIALVTNHSGIDRNGIPNYIRLMETDSVELKVIFSPEHGLFGEAADGQKINYNEIKELPKVVSLYGGTRKPTAEMLSGVNLIIYDIQDIGARFYT</sequence>
<dbReference type="Gene3D" id="3.40.50.12170">
    <property type="entry name" value="Uncharacterised protein PF07075, DUF1343"/>
    <property type="match status" value="1"/>
</dbReference>
<dbReference type="AlphaFoldDB" id="A0A381TPF1"/>
<reference evidence="2" key="1">
    <citation type="submission" date="2018-05" db="EMBL/GenBank/DDBJ databases">
        <authorList>
            <person name="Lanie J.A."/>
            <person name="Ng W.-L."/>
            <person name="Kazmierczak K.M."/>
            <person name="Andrzejewski T.M."/>
            <person name="Davidsen T.M."/>
            <person name="Wayne K.J."/>
            <person name="Tettelin H."/>
            <person name="Glass J.I."/>
            <person name="Rusch D."/>
            <person name="Podicherti R."/>
            <person name="Tsui H.-C.T."/>
            <person name="Winkler M.E."/>
        </authorList>
    </citation>
    <scope>NUCLEOTIDE SEQUENCE</scope>
</reference>
<feature type="domain" description="Peptidoglycan beta-N-acetylmuramidase NamZ N-terminal" evidence="1">
    <location>
        <begin position="61"/>
        <end position="154"/>
    </location>
</feature>
<gene>
    <name evidence="2" type="ORF">METZ01_LOCUS70784</name>
</gene>
<dbReference type="InterPro" id="IPR008302">
    <property type="entry name" value="NamZ"/>
</dbReference>
<dbReference type="GO" id="GO:0033922">
    <property type="term" value="F:peptidoglycan beta-N-acetylmuramidase activity"/>
    <property type="evidence" value="ECO:0007669"/>
    <property type="project" value="InterPro"/>
</dbReference>
<evidence type="ECO:0000259" key="1">
    <source>
        <dbReference type="Pfam" id="PF07075"/>
    </source>
</evidence>
<organism evidence="2">
    <name type="scientific">marine metagenome</name>
    <dbReference type="NCBI Taxonomy" id="408172"/>
    <lineage>
        <taxon>unclassified sequences</taxon>
        <taxon>metagenomes</taxon>
        <taxon>ecological metagenomes</taxon>
    </lineage>
</organism>
<name>A0A381TPF1_9ZZZZ</name>
<feature type="non-terminal residue" evidence="2">
    <location>
        <position position="154"/>
    </location>
</feature>
<evidence type="ECO:0000313" key="2">
    <source>
        <dbReference type="EMBL" id="SVA17930.1"/>
    </source>
</evidence>
<dbReference type="PANTHER" id="PTHR42915">
    <property type="entry name" value="HYPOTHETICAL 460 KDA PROTEIN IN FEUA-SIGW INTERGENIC REGION [PRECURSOR]"/>
    <property type="match status" value="1"/>
</dbReference>
<dbReference type="Pfam" id="PF07075">
    <property type="entry name" value="NamZ_N"/>
    <property type="match status" value="1"/>
</dbReference>
<dbReference type="PANTHER" id="PTHR42915:SF1">
    <property type="entry name" value="PEPTIDOGLYCAN BETA-N-ACETYLMURAMIDASE NAMZ"/>
    <property type="match status" value="1"/>
</dbReference>